<dbReference type="PANTHER" id="PTHR39198:SF1">
    <property type="entry name" value="ALPHA-GALACTOSIDASE NEW3 DOMAIN-CONTAINING PROTEIN"/>
    <property type="match status" value="1"/>
</dbReference>
<evidence type="ECO:0000256" key="1">
    <source>
        <dbReference type="SAM" id="MobiDB-lite"/>
    </source>
</evidence>
<feature type="transmembrane region" description="Helical" evidence="2">
    <location>
        <begin position="262"/>
        <end position="283"/>
    </location>
</feature>
<name>A0A6V8PWE9_9ACTN</name>
<evidence type="ECO:0000256" key="2">
    <source>
        <dbReference type="SAM" id="Phobius"/>
    </source>
</evidence>
<evidence type="ECO:0000259" key="3">
    <source>
        <dbReference type="Pfam" id="PF10633"/>
    </source>
</evidence>
<feature type="region of interest" description="Disordered" evidence="1">
    <location>
        <begin position="32"/>
        <end position="51"/>
    </location>
</feature>
<feature type="domain" description="Alpha-galactosidase NEW3" evidence="3">
    <location>
        <begin position="168"/>
        <end position="243"/>
    </location>
</feature>
<reference evidence="4 5" key="1">
    <citation type="journal article" date="2020" name="Front. Microbiol.">
        <title>Single-cell genomics of novel Actinobacteria with the Wood-Ljungdahl pathway discovered in a serpentinizing system.</title>
        <authorList>
            <person name="Merino N."/>
            <person name="Kawai M."/>
            <person name="Boyd E.S."/>
            <person name="Colman D.R."/>
            <person name="McGlynn S.E."/>
            <person name="Nealson K.H."/>
            <person name="Kurokawa K."/>
            <person name="Hongoh Y."/>
        </authorList>
    </citation>
    <scope>NUCLEOTIDE SEQUENCE [LARGE SCALE GENOMIC DNA]</scope>
    <source>
        <strain evidence="4 5">S44</strain>
    </source>
</reference>
<evidence type="ECO:0000313" key="5">
    <source>
        <dbReference type="Proteomes" id="UP000561271"/>
    </source>
</evidence>
<keyword evidence="2" id="KW-1133">Transmembrane helix</keyword>
<gene>
    <name evidence="4" type="ORF">HKBW3S44_00613</name>
</gene>
<dbReference type="Gene3D" id="2.60.40.10">
    <property type="entry name" value="Immunoglobulins"/>
    <property type="match status" value="1"/>
</dbReference>
<organism evidence="4 5">
    <name type="scientific">Candidatus Hakubella thermalkaliphila</name>
    <dbReference type="NCBI Taxonomy" id="2754717"/>
    <lineage>
        <taxon>Bacteria</taxon>
        <taxon>Bacillati</taxon>
        <taxon>Actinomycetota</taxon>
        <taxon>Actinomycetota incertae sedis</taxon>
        <taxon>Candidatus Hakubellales</taxon>
        <taxon>Candidatus Hakubellaceae</taxon>
        <taxon>Candidatus Hakubella</taxon>
    </lineage>
</organism>
<dbReference type="AlphaFoldDB" id="A0A6V8PWE9"/>
<evidence type="ECO:0000313" key="4">
    <source>
        <dbReference type="EMBL" id="GFP36932.1"/>
    </source>
</evidence>
<protein>
    <recommendedName>
        <fullName evidence="3">Alpha-galactosidase NEW3 domain-containing protein</fullName>
    </recommendedName>
</protein>
<keyword evidence="2" id="KW-0472">Membrane</keyword>
<keyword evidence="2" id="KW-0812">Transmembrane</keyword>
<dbReference type="RefSeq" id="WP_176231226.1">
    <property type="nucleotide sequence ID" value="NZ_BLSC01000032.1"/>
</dbReference>
<dbReference type="InterPro" id="IPR018905">
    <property type="entry name" value="A-galactase_NEW3"/>
</dbReference>
<dbReference type="GO" id="GO:0005975">
    <property type="term" value="P:carbohydrate metabolic process"/>
    <property type="evidence" value="ECO:0007669"/>
    <property type="project" value="UniProtKB-ARBA"/>
</dbReference>
<dbReference type="InterPro" id="IPR013783">
    <property type="entry name" value="Ig-like_fold"/>
</dbReference>
<sequence>MKKPRITYFLISVITLTVFLAFSSYGVVLAQEETTEEAPPPEEIKLSTTYPVRRGPSGTTFEFKVEASYRGEGERTFDLSAKAREGWYASIQPAYEQTEIAAVRMRPFSPESLKIVLIPLKNMSPGEYVATLEISSGDLRDSIDLKAVITATYKLALSTSTGRLNTSVTAGEDNHFALILANQGSDAIENISFSSDKPEGWSITFKPDKVESLEAGKTQEVDLTINPPGKTIAGDYAVTVKVTSDNASDDLELRITVLTPSLWGWVGVGIVLIVVGGLAVVFVRLGRR</sequence>
<dbReference type="Proteomes" id="UP000561271">
    <property type="component" value="Unassembled WGS sequence"/>
</dbReference>
<comment type="caution">
    <text evidence="4">The sequence shown here is derived from an EMBL/GenBank/DDBJ whole genome shotgun (WGS) entry which is preliminary data.</text>
</comment>
<dbReference type="PANTHER" id="PTHR39198">
    <property type="entry name" value="HYPOTHETICAL MEMBRANE PROTEIN, CONSERVED"/>
    <property type="match status" value="1"/>
</dbReference>
<proteinExistence type="predicted"/>
<dbReference type="Pfam" id="PF10633">
    <property type="entry name" value="NPCBM_assoc"/>
    <property type="match status" value="1"/>
</dbReference>
<accession>A0A6V8PWE9</accession>
<dbReference type="EMBL" id="BLSC01000032">
    <property type="protein sequence ID" value="GFP36932.1"/>
    <property type="molecule type" value="Genomic_DNA"/>
</dbReference>